<dbReference type="CDD" id="cd06262">
    <property type="entry name" value="metallo-hydrolase-like_MBL-fold"/>
    <property type="match status" value="1"/>
</dbReference>
<dbReference type="EMBL" id="QLMJ01000007">
    <property type="protein sequence ID" value="RAK37011.1"/>
    <property type="molecule type" value="Genomic_DNA"/>
</dbReference>
<reference evidence="2 3" key="1">
    <citation type="submission" date="2018-06" db="EMBL/GenBank/DDBJ databases">
        <title>Genomic Encyclopedia of Type Strains, Phase III (KMG-III): the genomes of soil and plant-associated and newly described type strains.</title>
        <authorList>
            <person name="Whitman W."/>
        </authorList>
    </citation>
    <scope>NUCLEOTIDE SEQUENCE [LARGE SCALE GENOMIC DNA]</scope>
    <source>
        <strain evidence="2 3">CGMCC 4.7090</strain>
    </source>
</reference>
<keyword evidence="3" id="KW-1185">Reference proteome</keyword>
<dbReference type="PANTHER" id="PTHR46233">
    <property type="entry name" value="HYDROXYACYLGLUTATHIONE HYDROLASE GLOC"/>
    <property type="match status" value="1"/>
</dbReference>
<dbReference type="RefSeq" id="WP_111650189.1">
    <property type="nucleotide sequence ID" value="NZ_JACHWI010000001.1"/>
</dbReference>
<evidence type="ECO:0000259" key="1">
    <source>
        <dbReference type="SMART" id="SM00849"/>
    </source>
</evidence>
<gene>
    <name evidence="2" type="ORF">B0I29_107273</name>
</gene>
<dbReference type="SMART" id="SM00849">
    <property type="entry name" value="Lactamase_B"/>
    <property type="match status" value="1"/>
</dbReference>
<dbReference type="AlphaFoldDB" id="A0A327ZCH0"/>
<dbReference type="Proteomes" id="UP000249341">
    <property type="component" value="Unassembled WGS sequence"/>
</dbReference>
<sequence>MSTDLGGGLTMTKVSVGPMDNNAYLLEHGGERLLIDAANDAGTLQDLIGSGGLRAVVTTHRHQDHWQALEEITLATGAESLAHVDDAQGIPVVTRTLRDGDVVEVGGASLDVIHIVGHTPGSIVLSYQGKHLFTGDSLFPGGHGKTATPENHTEIMDDLESKIFGRFGDDTVFYPGHGKDSTLGAERPQLAEWRARGW</sequence>
<name>A0A327ZCH0_9ACTN</name>
<dbReference type="SUPFAM" id="SSF56281">
    <property type="entry name" value="Metallo-hydrolase/oxidoreductase"/>
    <property type="match status" value="1"/>
</dbReference>
<accession>A0A327ZCH0</accession>
<dbReference type="InterPro" id="IPR036866">
    <property type="entry name" value="RibonucZ/Hydroxyglut_hydro"/>
</dbReference>
<dbReference type="InterPro" id="IPR001279">
    <property type="entry name" value="Metallo-B-lactamas"/>
</dbReference>
<dbReference type="GO" id="GO:0016787">
    <property type="term" value="F:hydrolase activity"/>
    <property type="evidence" value="ECO:0007669"/>
    <property type="project" value="UniProtKB-KW"/>
</dbReference>
<keyword evidence="2" id="KW-0378">Hydrolase</keyword>
<dbReference type="InterPro" id="IPR051453">
    <property type="entry name" value="MBL_Glyoxalase_II"/>
</dbReference>
<organism evidence="2 3">
    <name type="scientific">Actinoplanes lutulentus</name>
    <dbReference type="NCBI Taxonomy" id="1287878"/>
    <lineage>
        <taxon>Bacteria</taxon>
        <taxon>Bacillati</taxon>
        <taxon>Actinomycetota</taxon>
        <taxon>Actinomycetes</taxon>
        <taxon>Micromonosporales</taxon>
        <taxon>Micromonosporaceae</taxon>
        <taxon>Actinoplanes</taxon>
    </lineage>
</organism>
<feature type="domain" description="Metallo-beta-lactamase" evidence="1">
    <location>
        <begin position="20"/>
        <end position="177"/>
    </location>
</feature>
<dbReference type="Pfam" id="PF00753">
    <property type="entry name" value="Lactamase_B"/>
    <property type="match status" value="1"/>
</dbReference>
<dbReference type="PANTHER" id="PTHR46233:SF1">
    <property type="entry name" value="CONSERVED PROTEIN"/>
    <property type="match status" value="1"/>
</dbReference>
<protein>
    <submittedName>
        <fullName evidence="2">Glyoxylase-like metal-dependent hydrolase (Beta-lactamase superfamily II)</fullName>
    </submittedName>
</protein>
<dbReference type="OrthoDB" id="2971563at2"/>
<evidence type="ECO:0000313" key="3">
    <source>
        <dbReference type="Proteomes" id="UP000249341"/>
    </source>
</evidence>
<evidence type="ECO:0000313" key="2">
    <source>
        <dbReference type="EMBL" id="RAK37011.1"/>
    </source>
</evidence>
<dbReference type="Gene3D" id="3.60.15.10">
    <property type="entry name" value="Ribonuclease Z/Hydroxyacylglutathione hydrolase-like"/>
    <property type="match status" value="1"/>
</dbReference>
<comment type="caution">
    <text evidence="2">The sequence shown here is derived from an EMBL/GenBank/DDBJ whole genome shotgun (WGS) entry which is preliminary data.</text>
</comment>
<proteinExistence type="predicted"/>